<name>A0AAW2STU9_9LAMI</name>
<reference evidence="2" key="2">
    <citation type="journal article" date="2024" name="Plant">
        <title>Genomic evolution and insights into agronomic trait innovations of Sesamum species.</title>
        <authorList>
            <person name="Miao H."/>
            <person name="Wang L."/>
            <person name="Qu L."/>
            <person name="Liu H."/>
            <person name="Sun Y."/>
            <person name="Le M."/>
            <person name="Wang Q."/>
            <person name="Wei S."/>
            <person name="Zheng Y."/>
            <person name="Lin W."/>
            <person name="Duan Y."/>
            <person name="Cao H."/>
            <person name="Xiong S."/>
            <person name="Wang X."/>
            <person name="Wei L."/>
            <person name="Li C."/>
            <person name="Ma Q."/>
            <person name="Ju M."/>
            <person name="Zhao R."/>
            <person name="Li G."/>
            <person name="Mu C."/>
            <person name="Tian Q."/>
            <person name="Mei H."/>
            <person name="Zhang T."/>
            <person name="Gao T."/>
            <person name="Zhang H."/>
        </authorList>
    </citation>
    <scope>NUCLEOTIDE SEQUENCE</scope>
    <source>
        <strain evidence="2">KEN8</strain>
    </source>
</reference>
<accession>A0AAW2STU9</accession>
<comment type="caution">
    <text evidence="2">The sequence shown here is derived from an EMBL/GenBank/DDBJ whole genome shotgun (WGS) entry which is preliminary data.</text>
</comment>
<evidence type="ECO:0008006" key="3">
    <source>
        <dbReference type="Google" id="ProtNLM"/>
    </source>
</evidence>
<sequence length="150" mass="16670">MANQSGINNWMEAMEARLRRVEELVEEIGCLTDAVDFKLEALKTGLRLVKKVVGIGGTEGSVVAPKVQVPDPKLFGSEWSAKELENFLWDMKTYFQVTRMSDAEKVSITTDRLADFKVANDLEQRNDDSGCNLIDVGGTSQRSDDGDRPN</sequence>
<evidence type="ECO:0000256" key="1">
    <source>
        <dbReference type="SAM" id="MobiDB-lite"/>
    </source>
</evidence>
<protein>
    <recommendedName>
        <fullName evidence="3">Rx N-terminal domain-containing protein</fullName>
    </recommendedName>
</protein>
<organism evidence="2">
    <name type="scientific">Sesamum calycinum</name>
    <dbReference type="NCBI Taxonomy" id="2727403"/>
    <lineage>
        <taxon>Eukaryota</taxon>
        <taxon>Viridiplantae</taxon>
        <taxon>Streptophyta</taxon>
        <taxon>Embryophyta</taxon>
        <taxon>Tracheophyta</taxon>
        <taxon>Spermatophyta</taxon>
        <taxon>Magnoliopsida</taxon>
        <taxon>eudicotyledons</taxon>
        <taxon>Gunneridae</taxon>
        <taxon>Pentapetalae</taxon>
        <taxon>asterids</taxon>
        <taxon>lamiids</taxon>
        <taxon>Lamiales</taxon>
        <taxon>Pedaliaceae</taxon>
        <taxon>Sesamum</taxon>
    </lineage>
</organism>
<proteinExistence type="predicted"/>
<feature type="region of interest" description="Disordered" evidence="1">
    <location>
        <begin position="129"/>
        <end position="150"/>
    </location>
</feature>
<reference evidence="2" key="1">
    <citation type="submission" date="2020-06" db="EMBL/GenBank/DDBJ databases">
        <authorList>
            <person name="Li T."/>
            <person name="Hu X."/>
            <person name="Zhang T."/>
            <person name="Song X."/>
            <person name="Zhang H."/>
            <person name="Dai N."/>
            <person name="Sheng W."/>
            <person name="Hou X."/>
            <person name="Wei L."/>
        </authorList>
    </citation>
    <scope>NUCLEOTIDE SEQUENCE</scope>
    <source>
        <strain evidence="2">KEN8</strain>
        <tissue evidence="2">Leaf</tissue>
    </source>
</reference>
<gene>
    <name evidence="2" type="ORF">Scaly_0048900</name>
</gene>
<dbReference type="AlphaFoldDB" id="A0AAW2STU9"/>
<dbReference type="EMBL" id="JACGWM010000001">
    <property type="protein sequence ID" value="KAL0396005.1"/>
    <property type="molecule type" value="Genomic_DNA"/>
</dbReference>
<evidence type="ECO:0000313" key="2">
    <source>
        <dbReference type="EMBL" id="KAL0396005.1"/>
    </source>
</evidence>